<organism evidence="1 2">
    <name type="scientific">Staurois parvus</name>
    <dbReference type="NCBI Taxonomy" id="386267"/>
    <lineage>
        <taxon>Eukaryota</taxon>
        <taxon>Metazoa</taxon>
        <taxon>Chordata</taxon>
        <taxon>Craniata</taxon>
        <taxon>Vertebrata</taxon>
        <taxon>Euteleostomi</taxon>
        <taxon>Amphibia</taxon>
        <taxon>Batrachia</taxon>
        <taxon>Anura</taxon>
        <taxon>Neobatrachia</taxon>
        <taxon>Ranoidea</taxon>
        <taxon>Ranidae</taxon>
        <taxon>Staurois</taxon>
    </lineage>
</organism>
<dbReference type="Proteomes" id="UP001162483">
    <property type="component" value="Unassembled WGS sequence"/>
</dbReference>
<keyword evidence="2" id="KW-1185">Reference proteome</keyword>
<reference evidence="1" key="1">
    <citation type="submission" date="2023-05" db="EMBL/GenBank/DDBJ databases">
        <authorList>
            <person name="Stuckert A."/>
        </authorList>
    </citation>
    <scope>NUCLEOTIDE SEQUENCE</scope>
</reference>
<evidence type="ECO:0000313" key="2">
    <source>
        <dbReference type="Proteomes" id="UP001162483"/>
    </source>
</evidence>
<proteinExistence type="predicted"/>
<protein>
    <submittedName>
        <fullName evidence="1">Uncharacterized protein</fullName>
    </submittedName>
</protein>
<gene>
    <name evidence="1" type="ORF">SPARVUS_LOCUS6243955</name>
</gene>
<sequence>MMKYYLFAKFYKKNTFFSKFLDIFIYIAKKIKIPAVNKYHQNKVLSVSKKW</sequence>
<evidence type="ECO:0000313" key="1">
    <source>
        <dbReference type="EMBL" id="CAI9565954.1"/>
    </source>
</evidence>
<accession>A0ABN9D1W9</accession>
<dbReference type="EMBL" id="CATNWA010013904">
    <property type="protein sequence ID" value="CAI9565954.1"/>
    <property type="molecule type" value="Genomic_DNA"/>
</dbReference>
<comment type="caution">
    <text evidence="1">The sequence shown here is derived from an EMBL/GenBank/DDBJ whole genome shotgun (WGS) entry which is preliminary data.</text>
</comment>
<name>A0ABN9D1W9_9NEOB</name>